<dbReference type="Gene3D" id="1.10.10.10">
    <property type="entry name" value="Winged helix-like DNA-binding domain superfamily/Winged helix DNA-binding domain"/>
    <property type="match status" value="3"/>
</dbReference>
<evidence type="ECO:0000256" key="1">
    <source>
        <dbReference type="ARBA" id="ARBA00004496"/>
    </source>
</evidence>
<dbReference type="Pfam" id="PF21981">
    <property type="entry name" value="RecX_HTH3"/>
    <property type="match status" value="1"/>
</dbReference>
<dbReference type="GO" id="GO:0005737">
    <property type="term" value="C:cytoplasm"/>
    <property type="evidence" value="ECO:0007669"/>
    <property type="project" value="UniProtKB-SubCell"/>
</dbReference>
<organism evidence="8">
    <name type="scientific">marine metagenome</name>
    <dbReference type="NCBI Taxonomy" id="408172"/>
    <lineage>
        <taxon>unclassified sequences</taxon>
        <taxon>metagenomes</taxon>
        <taxon>ecological metagenomes</taxon>
    </lineage>
</organism>
<feature type="domain" description="RecX second three-helical" evidence="5">
    <location>
        <begin position="60"/>
        <end position="99"/>
    </location>
</feature>
<protein>
    <recommendedName>
        <fullName evidence="3">Regulatory protein RecX</fullName>
    </recommendedName>
</protein>
<sequence>MPSRSVEEQRKLCRRRALGLLARREHSRLELENKLADRSFGAEFICSTLDQLQEEGLLVEARFVEEFIRSRAFKGNGPIRIRAELLERGIGEHEVRSALAVAGFDWLGLAGAARTKRFGTNAPGDLKERARQIRFLRYRGFEMAQINAALDLDGNSN</sequence>
<evidence type="ECO:0000256" key="2">
    <source>
        <dbReference type="ARBA" id="ARBA00009695"/>
    </source>
</evidence>
<evidence type="ECO:0000259" key="7">
    <source>
        <dbReference type="Pfam" id="PF21982"/>
    </source>
</evidence>
<evidence type="ECO:0000256" key="3">
    <source>
        <dbReference type="ARBA" id="ARBA00018111"/>
    </source>
</evidence>
<dbReference type="HAMAP" id="MF_01114">
    <property type="entry name" value="RecX"/>
    <property type="match status" value="1"/>
</dbReference>
<dbReference type="InterPro" id="IPR003783">
    <property type="entry name" value="Regulatory_RecX"/>
</dbReference>
<evidence type="ECO:0000259" key="6">
    <source>
        <dbReference type="Pfam" id="PF21981"/>
    </source>
</evidence>
<gene>
    <name evidence="8" type="ORF">METZ01_LOCUS270574</name>
</gene>
<feature type="domain" description="RecX third three-helical" evidence="6">
    <location>
        <begin position="114"/>
        <end position="150"/>
    </location>
</feature>
<dbReference type="Pfam" id="PF02631">
    <property type="entry name" value="RecX_HTH2"/>
    <property type="match status" value="1"/>
</dbReference>
<dbReference type="InterPro" id="IPR053926">
    <property type="entry name" value="RecX_HTH_1st"/>
</dbReference>
<dbReference type="PANTHER" id="PTHR33602">
    <property type="entry name" value="REGULATORY PROTEIN RECX FAMILY PROTEIN"/>
    <property type="match status" value="1"/>
</dbReference>
<accession>A0A382JZU9</accession>
<dbReference type="InterPro" id="IPR036388">
    <property type="entry name" value="WH-like_DNA-bd_sf"/>
</dbReference>
<dbReference type="Pfam" id="PF21982">
    <property type="entry name" value="RecX_HTH1"/>
    <property type="match status" value="1"/>
</dbReference>
<evidence type="ECO:0000313" key="8">
    <source>
        <dbReference type="EMBL" id="SVC17720.1"/>
    </source>
</evidence>
<reference evidence="8" key="1">
    <citation type="submission" date="2018-05" db="EMBL/GenBank/DDBJ databases">
        <authorList>
            <person name="Lanie J.A."/>
            <person name="Ng W.-L."/>
            <person name="Kazmierczak K.M."/>
            <person name="Andrzejewski T.M."/>
            <person name="Davidsen T.M."/>
            <person name="Wayne K.J."/>
            <person name="Tettelin H."/>
            <person name="Glass J.I."/>
            <person name="Rusch D."/>
            <person name="Podicherti R."/>
            <person name="Tsui H.-C.T."/>
            <person name="Winkler M.E."/>
        </authorList>
    </citation>
    <scope>NUCLEOTIDE SEQUENCE</scope>
</reference>
<dbReference type="InterPro" id="IPR053924">
    <property type="entry name" value="RecX_HTH_2nd"/>
</dbReference>
<dbReference type="EMBL" id="UINC01077523">
    <property type="protein sequence ID" value="SVC17720.1"/>
    <property type="molecule type" value="Genomic_DNA"/>
</dbReference>
<dbReference type="AlphaFoldDB" id="A0A382JZU9"/>
<keyword evidence="4" id="KW-0963">Cytoplasm</keyword>
<dbReference type="PANTHER" id="PTHR33602:SF1">
    <property type="entry name" value="REGULATORY PROTEIN RECX FAMILY PROTEIN"/>
    <property type="match status" value="1"/>
</dbReference>
<dbReference type="InterPro" id="IPR053925">
    <property type="entry name" value="RecX_HTH_3rd"/>
</dbReference>
<name>A0A382JZU9_9ZZZZ</name>
<evidence type="ECO:0000259" key="5">
    <source>
        <dbReference type="Pfam" id="PF02631"/>
    </source>
</evidence>
<dbReference type="GO" id="GO:0006282">
    <property type="term" value="P:regulation of DNA repair"/>
    <property type="evidence" value="ECO:0007669"/>
    <property type="project" value="InterPro"/>
</dbReference>
<feature type="domain" description="RecX first three-helical" evidence="7">
    <location>
        <begin position="13"/>
        <end position="52"/>
    </location>
</feature>
<evidence type="ECO:0000256" key="4">
    <source>
        <dbReference type="ARBA" id="ARBA00022490"/>
    </source>
</evidence>
<comment type="subcellular location">
    <subcellularLocation>
        <location evidence="1">Cytoplasm</location>
    </subcellularLocation>
</comment>
<comment type="similarity">
    <text evidence="2">Belongs to the RecX family.</text>
</comment>
<proteinExistence type="inferred from homology"/>